<dbReference type="Pfam" id="PF00004">
    <property type="entry name" value="AAA"/>
    <property type="match status" value="1"/>
</dbReference>
<dbReference type="OrthoDB" id="2187at2759"/>
<dbReference type="AlphaFoldDB" id="A0A5J4VGP9"/>
<dbReference type="SMART" id="SM00382">
    <property type="entry name" value="AAA"/>
    <property type="match status" value="1"/>
</dbReference>
<feature type="region of interest" description="Disordered" evidence="5">
    <location>
        <begin position="288"/>
        <end position="313"/>
    </location>
</feature>
<sequence length="342" mass="38858">MKDIQPISKREGFDPAPNVSFDDVGAMMKAKEKMKELVRRIKNPQHYTKYGLKNDGILLYGPPGCGKTLLAKAFASQADASFISISGPSLLNKYVGASEQSVRSIFERARIASPCVIFFDEIDALVPKRQGSENNHMDTIVNQILAVLDGVKDREAVYVIGATNRLELIDEALLRSGRLGTHIEVGLPNEAERKDILKVHTKNIEIIIDQQEDQQQDSKMNLNQNQEQISPFDQLWERIKLKMNGFSGADIASLVQGASLKAINKMIENDERETNQQMDKDFDEKQSIEMKDEKDRSLNMSKKEENEDQQSLKVSIQQFEEVLDEMLSTREAETERRKRKRV</sequence>
<dbReference type="Proteomes" id="UP000324800">
    <property type="component" value="Unassembled WGS sequence"/>
</dbReference>
<name>A0A5J4VGP9_9EUKA</name>
<dbReference type="Gene3D" id="3.40.50.300">
    <property type="entry name" value="P-loop containing nucleotide triphosphate hydrolases"/>
    <property type="match status" value="1"/>
</dbReference>
<dbReference type="EMBL" id="SNRW01007140">
    <property type="protein sequence ID" value="KAA6381761.1"/>
    <property type="molecule type" value="Genomic_DNA"/>
</dbReference>
<reference evidence="7 8" key="1">
    <citation type="submission" date="2019-03" db="EMBL/GenBank/DDBJ databases">
        <title>Single cell metagenomics reveals metabolic interactions within the superorganism composed of flagellate Streblomastix strix and complex community of Bacteroidetes bacteria on its surface.</title>
        <authorList>
            <person name="Treitli S.C."/>
            <person name="Kolisko M."/>
            <person name="Husnik F."/>
            <person name="Keeling P."/>
            <person name="Hampl V."/>
        </authorList>
    </citation>
    <scope>NUCLEOTIDE SEQUENCE [LARGE SCALE GENOMIC DNA]</scope>
    <source>
        <strain evidence="7">ST1C</strain>
    </source>
</reference>
<dbReference type="PROSITE" id="PS00674">
    <property type="entry name" value="AAA"/>
    <property type="match status" value="1"/>
</dbReference>
<protein>
    <submittedName>
        <fullName evidence="7">Putative Ribosome biogenesis ATPase RIX7</fullName>
    </submittedName>
</protein>
<evidence type="ECO:0000259" key="6">
    <source>
        <dbReference type="SMART" id="SM00382"/>
    </source>
</evidence>
<dbReference type="FunFam" id="3.40.50.300:FF:001025">
    <property type="entry name" value="ATPase family, AAA domain-containing 2B"/>
    <property type="match status" value="1"/>
</dbReference>
<dbReference type="InterPro" id="IPR003959">
    <property type="entry name" value="ATPase_AAA_core"/>
</dbReference>
<evidence type="ECO:0000256" key="4">
    <source>
        <dbReference type="RuleBase" id="RU003651"/>
    </source>
</evidence>
<evidence type="ECO:0000313" key="7">
    <source>
        <dbReference type="EMBL" id="KAA6381761.1"/>
    </source>
</evidence>
<dbReference type="GO" id="GO:0005524">
    <property type="term" value="F:ATP binding"/>
    <property type="evidence" value="ECO:0007669"/>
    <property type="project" value="UniProtKB-KW"/>
</dbReference>
<dbReference type="PANTHER" id="PTHR23077:SF171">
    <property type="entry name" value="NUCLEAR VALOSIN-CONTAINING PROTEIN-LIKE"/>
    <property type="match status" value="1"/>
</dbReference>
<keyword evidence="3" id="KW-0175">Coiled coil</keyword>
<dbReference type="GO" id="GO:0016887">
    <property type="term" value="F:ATP hydrolysis activity"/>
    <property type="evidence" value="ECO:0007669"/>
    <property type="project" value="InterPro"/>
</dbReference>
<dbReference type="InterPro" id="IPR027417">
    <property type="entry name" value="P-loop_NTPase"/>
</dbReference>
<evidence type="ECO:0000313" key="8">
    <source>
        <dbReference type="Proteomes" id="UP000324800"/>
    </source>
</evidence>
<evidence type="ECO:0000256" key="3">
    <source>
        <dbReference type="ARBA" id="ARBA00023054"/>
    </source>
</evidence>
<dbReference type="SUPFAM" id="SSF52540">
    <property type="entry name" value="P-loop containing nucleoside triphosphate hydrolases"/>
    <property type="match status" value="1"/>
</dbReference>
<comment type="caution">
    <text evidence="7">The sequence shown here is derived from an EMBL/GenBank/DDBJ whole genome shotgun (WGS) entry which is preliminary data.</text>
</comment>
<evidence type="ECO:0000256" key="2">
    <source>
        <dbReference type="ARBA" id="ARBA00022840"/>
    </source>
</evidence>
<dbReference type="InterPro" id="IPR003960">
    <property type="entry name" value="ATPase_AAA_CS"/>
</dbReference>
<dbReference type="InterPro" id="IPR003593">
    <property type="entry name" value="AAA+_ATPase"/>
</dbReference>
<feature type="domain" description="AAA+ ATPase" evidence="6">
    <location>
        <begin position="53"/>
        <end position="189"/>
    </location>
</feature>
<accession>A0A5J4VGP9</accession>
<evidence type="ECO:0000256" key="1">
    <source>
        <dbReference type="ARBA" id="ARBA00022741"/>
    </source>
</evidence>
<dbReference type="InterPro" id="IPR050168">
    <property type="entry name" value="AAA_ATPase_domain"/>
</dbReference>
<dbReference type="PANTHER" id="PTHR23077">
    <property type="entry name" value="AAA-FAMILY ATPASE"/>
    <property type="match status" value="1"/>
</dbReference>
<comment type="similarity">
    <text evidence="4">Belongs to the AAA ATPase family.</text>
</comment>
<dbReference type="Gene3D" id="1.10.8.60">
    <property type="match status" value="1"/>
</dbReference>
<gene>
    <name evidence="7" type="ORF">EZS28_022712</name>
</gene>
<feature type="compositionally biased region" description="Basic and acidic residues" evidence="5">
    <location>
        <begin position="288"/>
        <end position="305"/>
    </location>
</feature>
<keyword evidence="2 4" id="KW-0067">ATP-binding</keyword>
<evidence type="ECO:0000256" key="5">
    <source>
        <dbReference type="SAM" id="MobiDB-lite"/>
    </source>
</evidence>
<keyword evidence="1 4" id="KW-0547">Nucleotide-binding</keyword>
<proteinExistence type="inferred from homology"/>
<organism evidence="7 8">
    <name type="scientific">Streblomastix strix</name>
    <dbReference type="NCBI Taxonomy" id="222440"/>
    <lineage>
        <taxon>Eukaryota</taxon>
        <taxon>Metamonada</taxon>
        <taxon>Preaxostyla</taxon>
        <taxon>Oxymonadida</taxon>
        <taxon>Streblomastigidae</taxon>
        <taxon>Streblomastix</taxon>
    </lineage>
</organism>